<dbReference type="SMART" id="SM00530">
    <property type="entry name" value="HTH_XRE"/>
    <property type="match status" value="1"/>
</dbReference>
<dbReference type="InterPro" id="IPR001387">
    <property type="entry name" value="Cro/C1-type_HTH"/>
</dbReference>
<proteinExistence type="predicted"/>
<dbReference type="InterPro" id="IPR050807">
    <property type="entry name" value="TransReg_Diox_bact_type"/>
</dbReference>
<evidence type="ECO:0000259" key="3">
    <source>
        <dbReference type="PROSITE" id="PS50943"/>
    </source>
</evidence>
<evidence type="ECO:0000313" key="5">
    <source>
        <dbReference type="Proteomes" id="UP001139971"/>
    </source>
</evidence>
<evidence type="ECO:0000313" key="4">
    <source>
        <dbReference type="EMBL" id="MDC8014340.1"/>
    </source>
</evidence>
<evidence type="ECO:0000256" key="1">
    <source>
        <dbReference type="ARBA" id="ARBA00023125"/>
    </source>
</evidence>
<dbReference type="InterPro" id="IPR010982">
    <property type="entry name" value="Lambda_DNA-bd_dom_sf"/>
</dbReference>
<evidence type="ECO:0000256" key="2">
    <source>
        <dbReference type="SAM" id="MobiDB-lite"/>
    </source>
</evidence>
<dbReference type="AlphaFoldDB" id="A0A9X4BHM3"/>
<dbReference type="GO" id="GO:0003677">
    <property type="term" value="F:DNA binding"/>
    <property type="evidence" value="ECO:0007669"/>
    <property type="project" value="UniProtKB-KW"/>
</dbReference>
<sequence length="222" mass="23749">MAKKKAAAANPGAALHAARTRQSLTLAELAGRTGLPVSTLSKLENGKMALTFDKLTRLAEGLGIDIAELFAKADQPPAGRYGGRRSIARKGEGYAIESQHYGHLYPAADLLNKSFVPIIADLHARTLDEFGPLIRHAGEEYAYVLEGTCELHTDLYAPTLLETGDSIYFDSGMGHAYLNAGDGPCRVLSVCSASESHVMETVSALEKPAEPARKRGGRRRGS</sequence>
<gene>
    <name evidence="4" type="ORF">OD750_017475</name>
</gene>
<dbReference type="SUPFAM" id="SSF51182">
    <property type="entry name" value="RmlC-like cupins"/>
    <property type="match status" value="1"/>
</dbReference>
<dbReference type="PANTHER" id="PTHR46797:SF20">
    <property type="entry name" value="BLR4304 PROTEIN"/>
    <property type="match status" value="1"/>
</dbReference>
<keyword evidence="5" id="KW-1185">Reference proteome</keyword>
<dbReference type="InterPro" id="IPR011051">
    <property type="entry name" value="RmlC_Cupin_sf"/>
</dbReference>
<dbReference type="EMBL" id="JAOVZO020000018">
    <property type="protein sequence ID" value="MDC8014340.1"/>
    <property type="molecule type" value="Genomic_DNA"/>
</dbReference>
<dbReference type="Gene3D" id="2.60.120.10">
    <property type="entry name" value="Jelly Rolls"/>
    <property type="match status" value="1"/>
</dbReference>
<dbReference type="InterPro" id="IPR013096">
    <property type="entry name" value="Cupin_2"/>
</dbReference>
<dbReference type="SUPFAM" id="SSF47413">
    <property type="entry name" value="lambda repressor-like DNA-binding domains"/>
    <property type="match status" value="1"/>
</dbReference>
<dbReference type="GO" id="GO:0005829">
    <property type="term" value="C:cytosol"/>
    <property type="evidence" value="ECO:0007669"/>
    <property type="project" value="TreeGrafter"/>
</dbReference>
<dbReference type="GO" id="GO:0003700">
    <property type="term" value="F:DNA-binding transcription factor activity"/>
    <property type="evidence" value="ECO:0007669"/>
    <property type="project" value="TreeGrafter"/>
</dbReference>
<protein>
    <submittedName>
        <fullName evidence="4">XRE family transcriptional regulator</fullName>
    </submittedName>
</protein>
<reference evidence="4" key="1">
    <citation type="submission" date="2023-02" db="EMBL/GenBank/DDBJ databases">
        <title>Tahibacter soli sp. nov. isolated from soil.</title>
        <authorList>
            <person name="Baek J.H."/>
            <person name="Lee J.K."/>
            <person name="Choi D.G."/>
            <person name="Jeon C.O."/>
        </authorList>
    </citation>
    <scope>NUCLEOTIDE SEQUENCE</scope>
    <source>
        <strain evidence="4">BL</strain>
    </source>
</reference>
<name>A0A9X4BHM3_9GAMM</name>
<dbReference type="Pfam" id="PF01381">
    <property type="entry name" value="HTH_3"/>
    <property type="match status" value="1"/>
</dbReference>
<dbReference type="Pfam" id="PF07883">
    <property type="entry name" value="Cupin_2"/>
    <property type="match status" value="1"/>
</dbReference>
<dbReference type="PROSITE" id="PS50943">
    <property type="entry name" value="HTH_CROC1"/>
    <property type="match status" value="1"/>
</dbReference>
<accession>A0A9X4BHM3</accession>
<feature type="domain" description="HTH cro/C1-type" evidence="3">
    <location>
        <begin position="15"/>
        <end position="69"/>
    </location>
</feature>
<dbReference type="CDD" id="cd00093">
    <property type="entry name" value="HTH_XRE"/>
    <property type="match status" value="1"/>
</dbReference>
<comment type="caution">
    <text evidence="4">The sequence shown here is derived from an EMBL/GenBank/DDBJ whole genome shotgun (WGS) entry which is preliminary data.</text>
</comment>
<dbReference type="Gene3D" id="1.10.260.40">
    <property type="entry name" value="lambda repressor-like DNA-binding domains"/>
    <property type="match status" value="1"/>
</dbReference>
<dbReference type="CDD" id="cd02209">
    <property type="entry name" value="cupin_XRE_C"/>
    <property type="match status" value="1"/>
</dbReference>
<dbReference type="PANTHER" id="PTHR46797">
    <property type="entry name" value="HTH-TYPE TRANSCRIPTIONAL REGULATOR"/>
    <property type="match status" value="1"/>
</dbReference>
<dbReference type="Proteomes" id="UP001139971">
    <property type="component" value="Unassembled WGS sequence"/>
</dbReference>
<keyword evidence="1" id="KW-0238">DNA-binding</keyword>
<organism evidence="4 5">
    <name type="scientific">Tahibacter soli</name>
    <dbReference type="NCBI Taxonomy" id="2983605"/>
    <lineage>
        <taxon>Bacteria</taxon>
        <taxon>Pseudomonadati</taxon>
        <taxon>Pseudomonadota</taxon>
        <taxon>Gammaproteobacteria</taxon>
        <taxon>Lysobacterales</taxon>
        <taxon>Rhodanobacteraceae</taxon>
        <taxon>Tahibacter</taxon>
    </lineage>
</organism>
<feature type="region of interest" description="Disordered" evidence="2">
    <location>
        <begin position="203"/>
        <end position="222"/>
    </location>
</feature>
<dbReference type="InterPro" id="IPR014710">
    <property type="entry name" value="RmlC-like_jellyroll"/>
</dbReference>
<dbReference type="RefSeq" id="WP_263541976.1">
    <property type="nucleotide sequence ID" value="NZ_JAOVZO020000018.1"/>
</dbReference>